<evidence type="ECO:0000256" key="8">
    <source>
        <dbReference type="ARBA" id="ARBA00023288"/>
    </source>
</evidence>
<feature type="compositionally biased region" description="Low complexity" evidence="9">
    <location>
        <begin position="287"/>
        <end position="297"/>
    </location>
</feature>
<dbReference type="EMBL" id="VEPZ02000778">
    <property type="protein sequence ID" value="KAE8719968.1"/>
    <property type="molecule type" value="Genomic_DNA"/>
</dbReference>
<dbReference type="SUPFAM" id="SSF82153">
    <property type="entry name" value="FAS1 domain"/>
    <property type="match status" value="1"/>
</dbReference>
<feature type="domain" description="FAS1" evidence="11">
    <location>
        <begin position="20"/>
        <end position="142"/>
    </location>
</feature>
<reference evidence="12" key="1">
    <citation type="submission" date="2019-09" db="EMBL/GenBank/DDBJ databases">
        <title>Draft genome information of white flower Hibiscus syriacus.</title>
        <authorList>
            <person name="Kim Y.-M."/>
        </authorList>
    </citation>
    <scope>NUCLEOTIDE SEQUENCE [LARGE SCALE GENOMIC DNA]</scope>
    <source>
        <strain evidence="12">YM2019G1</strain>
        <tissue evidence="12">Leaf</tissue>
    </source>
</reference>
<keyword evidence="5 10" id="KW-0732">Signal</keyword>
<dbReference type="Pfam" id="PF02469">
    <property type="entry name" value="Fasciclin"/>
    <property type="match status" value="1"/>
</dbReference>
<evidence type="ECO:0000256" key="1">
    <source>
        <dbReference type="ARBA" id="ARBA00004609"/>
    </source>
</evidence>
<dbReference type="InterPro" id="IPR036378">
    <property type="entry name" value="FAS1_dom_sf"/>
</dbReference>
<evidence type="ECO:0000256" key="6">
    <source>
        <dbReference type="ARBA" id="ARBA00022974"/>
    </source>
</evidence>
<evidence type="ECO:0000256" key="2">
    <source>
        <dbReference type="ARBA" id="ARBA00007843"/>
    </source>
</evidence>
<dbReference type="GO" id="GO:0005886">
    <property type="term" value="C:plasma membrane"/>
    <property type="evidence" value="ECO:0007669"/>
    <property type="project" value="UniProtKB-SubCell"/>
</dbReference>
<feature type="compositionally biased region" description="Pro residues" evidence="9">
    <location>
        <begin position="221"/>
        <end position="237"/>
    </location>
</feature>
<name>A0A6A3BWY3_HIBSY</name>
<comment type="subcellular location">
    <subcellularLocation>
        <location evidence="1">Cell membrane</location>
        <topology evidence="1">Lipid-anchor</topology>
        <topology evidence="1">GPI-anchor</topology>
    </subcellularLocation>
</comment>
<feature type="compositionally biased region" description="Pro residues" evidence="9">
    <location>
        <begin position="248"/>
        <end position="273"/>
    </location>
</feature>
<dbReference type="PROSITE" id="PS50213">
    <property type="entry name" value="FAS1"/>
    <property type="match status" value="1"/>
</dbReference>
<keyword evidence="3" id="KW-1003">Cell membrane</keyword>
<dbReference type="PANTHER" id="PTHR32382">
    <property type="entry name" value="FASCICLIN-LIKE ARABINOGALACTAN PROTEIN"/>
    <property type="match status" value="1"/>
</dbReference>
<dbReference type="InterPro" id="IPR000782">
    <property type="entry name" value="FAS1_domain"/>
</dbReference>
<proteinExistence type="inferred from homology"/>
<evidence type="ECO:0000259" key="11">
    <source>
        <dbReference type="PROSITE" id="PS50213"/>
    </source>
</evidence>
<comment type="similarity">
    <text evidence="2">Belongs to the fasciclin-like AGP family.</text>
</comment>
<organism evidence="12">
    <name type="scientific">Hibiscus syriacus</name>
    <name type="common">Rose of Sharon</name>
    <dbReference type="NCBI Taxonomy" id="106335"/>
    <lineage>
        <taxon>Eukaryota</taxon>
        <taxon>Viridiplantae</taxon>
        <taxon>Streptophyta</taxon>
        <taxon>Embryophyta</taxon>
        <taxon>Tracheophyta</taxon>
        <taxon>Spermatophyta</taxon>
        <taxon>Magnoliopsida</taxon>
        <taxon>eudicotyledons</taxon>
        <taxon>Gunneridae</taxon>
        <taxon>Pentapetalae</taxon>
        <taxon>rosids</taxon>
        <taxon>malvids</taxon>
        <taxon>Malvales</taxon>
        <taxon>Malvaceae</taxon>
        <taxon>Malvoideae</taxon>
        <taxon>Hibiscus</taxon>
    </lineage>
</organism>
<evidence type="ECO:0000256" key="9">
    <source>
        <dbReference type="SAM" id="MobiDB-lite"/>
    </source>
</evidence>
<comment type="caution">
    <text evidence="12">The sequence shown here is derived from an EMBL/GenBank/DDBJ whole genome shotgun (WGS) entry which is preliminary data.</text>
</comment>
<evidence type="ECO:0000256" key="5">
    <source>
        <dbReference type="ARBA" id="ARBA00022729"/>
    </source>
</evidence>
<feature type="signal peptide" evidence="10">
    <location>
        <begin position="1"/>
        <end position="20"/>
    </location>
</feature>
<keyword evidence="6" id="KW-0654">Proteoglycan</keyword>
<protein>
    <recommendedName>
        <fullName evidence="11">FAS1 domain-containing protein</fullName>
    </recommendedName>
</protein>
<keyword evidence="4" id="KW-0336">GPI-anchor</keyword>
<dbReference type="AlphaFoldDB" id="A0A6A3BWY3"/>
<gene>
    <name evidence="12" type="ORF">F3Y22_tig00109923pilonHSYRG00035</name>
</gene>
<evidence type="ECO:0000256" key="10">
    <source>
        <dbReference type="SAM" id="SignalP"/>
    </source>
</evidence>
<evidence type="ECO:0000313" key="12">
    <source>
        <dbReference type="EMBL" id="KAE8719968.1"/>
    </source>
</evidence>
<dbReference type="Gene3D" id="2.30.180.10">
    <property type="entry name" value="FAS1 domain"/>
    <property type="match status" value="1"/>
</dbReference>
<dbReference type="InterPro" id="IPR033254">
    <property type="entry name" value="Plant_FLA"/>
</dbReference>
<feature type="chain" id="PRO_5025356560" description="FAS1 domain-containing protein" evidence="10">
    <location>
        <begin position="21"/>
        <end position="344"/>
    </location>
</feature>
<sequence>MSTSFLFFSILFVLLSTTHGFNITEILSRFSQFSTFNSRLSGTGLASEINNQKAVTVLVITNDQLRSFNYQAENDVRQILSFHVVLDYYDETRLRSLTSRTVLPTLYQGSTLTVSNDGNGAITFRPAGASPNMDIKLVGTVESQPHSISVLQIAGIITLSGPSSAPSQQPPSATPKASPPRKVLAQAPTPTPTSPPSPSTKTKQRNNAPSPSKTISINAPASPPPPKTMSTNAPPPSNTTSVNAPSETPSPPESNSTTPPPIASPPTEAPVSPPSSDEENNVPPPVAASTPKPSSSTSPPPAPAVAVEAPAPTKSAAPALISSGSYLASIHMIFTVARFLFNKI</sequence>
<evidence type="ECO:0000256" key="4">
    <source>
        <dbReference type="ARBA" id="ARBA00022622"/>
    </source>
</evidence>
<feature type="compositionally biased region" description="Pro residues" evidence="9">
    <location>
        <begin position="189"/>
        <end position="198"/>
    </location>
</feature>
<keyword evidence="7" id="KW-0472">Membrane</keyword>
<evidence type="ECO:0000256" key="3">
    <source>
        <dbReference type="ARBA" id="ARBA00022475"/>
    </source>
</evidence>
<keyword evidence="6" id="KW-0325">Glycoprotein</keyword>
<feature type="region of interest" description="Disordered" evidence="9">
    <location>
        <begin position="161"/>
        <end position="314"/>
    </location>
</feature>
<accession>A0A6A3BWY3</accession>
<evidence type="ECO:0000256" key="7">
    <source>
        <dbReference type="ARBA" id="ARBA00023136"/>
    </source>
</evidence>
<dbReference type="PANTHER" id="PTHR32382:SF87">
    <property type="entry name" value="FASCICLIN-LIKE ARABINOGALACTAN PROTEIN 14"/>
    <property type="match status" value="1"/>
</dbReference>
<feature type="compositionally biased region" description="Polar residues" evidence="9">
    <location>
        <begin position="205"/>
        <end position="214"/>
    </location>
</feature>
<keyword evidence="8" id="KW-0449">Lipoprotein</keyword>
<feature type="compositionally biased region" description="Low complexity" evidence="9">
    <location>
        <begin position="304"/>
        <end position="313"/>
    </location>
</feature>
<dbReference type="GO" id="GO:0098552">
    <property type="term" value="C:side of membrane"/>
    <property type="evidence" value="ECO:0007669"/>
    <property type="project" value="UniProtKB-KW"/>
</dbReference>